<proteinExistence type="predicted"/>
<dbReference type="Proteomes" id="UP000517916">
    <property type="component" value="Unassembled WGS sequence"/>
</dbReference>
<evidence type="ECO:0000313" key="2">
    <source>
        <dbReference type="Proteomes" id="UP000517916"/>
    </source>
</evidence>
<evidence type="ECO:0000313" key="1">
    <source>
        <dbReference type="EMBL" id="MBA8925189.1"/>
    </source>
</evidence>
<comment type="caution">
    <text evidence="1">The sequence shown here is derived from an EMBL/GenBank/DDBJ whole genome shotgun (WGS) entry which is preliminary data.</text>
</comment>
<sequence>MALNAANGTFMALGGGPEQAHQAGTHAMKVPFRTPNDSNGTFGTCLPWTRAGRRRDTLRKDHSLRSAQ</sequence>
<dbReference type="EMBL" id="JACJID010000002">
    <property type="protein sequence ID" value="MBA8925189.1"/>
    <property type="molecule type" value="Genomic_DNA"/>
</dbReference>
<organism evidence="1 2">
    <name type="scientific">Kutzneria viridogrisea</name>
    <dbReference type="NCBI Taxonomy" id="47990"/>
    <lineage>
        <taxon>Bacteria</taxon>
        <taxon>Bacillati</taxon>
        <taxon>Actinomycetota</taxon>
        <taxon>Actinomycetes</taxon>
        <taxon>Pseudonocardiales</taxon>
        <taxon>Pseudonocardiaceae</taxon>
        <taxon>Kutzneria</taxon>
    </lineage>
</organism>
<accession>A0ABR6BE82</accession>
<dbReference type="RefSeq" id="WP_182837252.1">
    <property type="nucleotide sequence ID" value="NZ_BAAABQ010000084.1"/>
</dbReference>
<keyword evidence="2" id="KW-1185">Reference proteome</keyword>
<gene>
    <name evidence="1" type="ORF">BC739_002388</name>
</gene>
<reference evidence="1 2" key="1">
    <citation type="submission" date="2020-08" db="EMBL/GenBank/DDBJ databases">
        <title>Genomic Encyclopedia of Archaeal and Bacterial Type Strains, Phase II (KMG-II): from individual species to whole genera.</title>
        <authorList>
            <person name="Goeker M."/>
        </authorList>
    </citation>
    <scope>NUCLEOTIDE SEQUENCE [LARGE SCALE GENOMIC DNA]</scope>
    <source>
        <strain evidence="1 2">DSM 43850</strain>
    </source>
</reference>
<protein>
    <submittedName>
        <fullName evidence="1">Uncharacterized protein</fullName>
    </submittedName>
</protein>
<name>A0ABR6BE82_9PSEU</name>